<dbReference type="OrthoDB" id="5982876at2759"/>
<dbReference type="InterPro" id="IPR052224">
    <property type="entry name" value="THAP_domain_protein"/>
</dbReference>
<protein>
    <recommendedName>
        <fullName evidence="8">THAP domain-containing protein 5</fullName>
    </recommendedName>
</protein>
<comment type="subcellular location">
    <subcellularLocation>
        <location evidence="1">Nucleus</location>
    </subcellularLocation>
</comment>
<dbReference type="Pfam" id="PF05485">
    <property type="entry name" value="THAP"/>
    <property type="match status" value="1"/>
</dbReference>
<dbReference type="PANTHER" id="PTHR46927:SF1">
    <property type="entry name" value="THAP DOMAIN-CONTAINING PROTEIN 5"/>
    <property type="match status" value="1"/>
</dbReference>
<evidence type="ECO:0000256" key="1">
    <source>
        <dbReference type="ARBA" id="ARBA00004123"/>
    </source>
</evidence>
<keyword evidence="14" id="KW-1185">Reference proteome</keyword>
<dbReference type="PROSITE" id="PS50950">
    <property type="entry name" value="ZF_THAP"/>
    <property type="match status" value="1"/>
</dbReference>
<feature type="region of interest" description="Disordered" evidence="11">
    <location>
        <begin position="92"/>
        <end position="132"/>
    </location>
</feature>
<dbReference type="SMART" id="SM00692">
    <property type="entry name" value="DM3"/>
    <property type="match status" value="1"/>
</dbReference>
<dbReference type="SMART" id="SM00980">
    <property type="entry name" value="THAP"/>
    <property type="match status" value="1"/>
</dbReference>
<dbReference type="AlphaFoldDB" id="H3ANZ4"/>
<evidence type="ECO:0000259" key="12">
    <source>
        <dbReference type="PROSITE" id="PS50950"/>
    </source>
</evidence>
<keyword evidence="2" id="KW-0479">Metal-binding</keyword>
<dbReference type="Bgee" id="ENSLACG00000010000">
    <property type="expression patterns" value="Expressed in chordate pharynx and 1 other cell type or tissue"/>
</dbReference>
<dbReference type="Ensembl" id="ENSLACT00000011451.1">
    <property type="protein sequence ID" value="ENSLACP00000011365.1"/>
    <property type="gene ID" value="ENSLACG00000010000.1"/>
</dbReference>
<evidence type="ECO:0000256" key="11">
    <source>
        <dbReference type="SAM" id="MobiDB-lite"/>
    </source>
</evidence>
<keyword evidence="7" id="KW-0539">Nucleus</keyword>
<feature type="coiled-coil region" evidence="10">
    <location>
        <begin position="354"/>
        <end position="381"/>
    </location>
</feature>
<keyword evidence="5 10" id="KW-0175">Coiled coil</keyword>
<evidence type="ECO:0000256" key="4">
    <source>
        <dbReference type="ARBA" id="ARBA00022833"/>
    </source>
</evidence>
<dbReference type="SUPFAM" id="SSF57716">
    <property type="entry name" value="Glucocorticoid receptor-like (DNA-binding domain)"/>
    <property type="match status" value="1"/>
</dbReference>
<dbReference type="EMBL" id="AFYH01166141">
    <property type="status" value="NOT_ANNOTATED_CDS"/>
    <property type="molecule type" value="Genomic_DNA"/>
</dbReference>
<feature type="domain" description="THAP-type" evidence="12">
    <location>
        <begin position="1"/>
        <end position="85"/>
    </location>
</feature>
<accession>H3ANZ4</accession>
<evidence type="ECO:0000256" key="3">
    <source>
        <dbReference type="ARBA" id="ARBA00022771"/>
    </source>
</evidence>
<evidence type="ECO:0000256" key="9">
    <source>
        <dbReference type="PROSITE-ProRule" id="PRU00309"/>
    </source>
</evidence>
<evidence type="ECO:0000313" key="13">
    <source>
        <dbReference type="Ensembl" id="ENSLACP00000011365.1"/>
    </source>
</evidence>
<organism evidence="13 14">
    <name type="scientific">Latimeria chalumnae</name>
    <name type="common">Coelacanth</name>
    <dbReference type="NCBI Taxonomy" id="7897"/>
    <lineage>
        <taxon>Eukaryota</taxon>
        <taxon>Metazoa</taxon>
        <taxon>Chordata</taxon>
        <taxon>Craniata</taxon>
        <taxon>Vertebrata</taxon>
        <taxon>Euteleostomi</taxon>
        <taxon>Coelacanthiformes</taxon>
        <taxon>Coelacanthidae</taxon>
        <taxon>Latimeria</taxon>
    </lineage>
</organism>
<name>H3ANZ4_LATCH</name>
<evidence type="ECO:0000256" key="8">
    <source>
        <dbReference type="ARBA" id="ARBA00039526"/>
    </source>
</evidence>
<dbReference type="FunCoup" id="H3ANZ4">
    <property type="interactions" value="1801"/>
</dbReference>
<proteinExistence type="predicted"/>
<dbReference type="HOGENOM" id="CLU_057257_0_0_1"/>
<dbReference type="InterPro" id="IPR006612">
    <property type="entry name" value="THAP_Znf"/>
</dbReference>
<dbReference type="GeneTree" id="ENSGT00940000164630"/>
<sequence length="398" mass="45389">MPRYCAAFYCKNRGGQTTKDNQRLSFYPFPLQDKERLQKWLCNMKRDNWIPSKHQFLCSDHFTSDSFDVRWGIRYLKHNAIPTIFSFPEGAKEKDFSSHPSRKKRGDSEDKIYGNVEKSNSESERPCPAKKKTVSVMGADDAKEESKLSRCIRKKKVVYQEPAVLQNKVACSEKLDGNNILQKNVAFRTDTESFQTPVQNNSDKGSFGTELEKSSEKWNCIISVASTIDQSTEKLGVDVPVSSGQFDENTLSCRHIVETIEQFNEPDDSVITFIVPCEYSEETAESAGSIVSIDKLLRGVEQMDNDVSCCTEQATGTEVLQTEHAYCRQDTDRDDLWHKIAKLHAKITLLELQEEKTIARLKSLETLIGQLKQENLISEEKLKIVENCFTTFEVTMIQ</sequence>
<dbReference type="RefSeq" id="XP_006005940.1">
    <property type="nucleotide sequence ID" value="XM_006005878.3"/>
</dbReference>
<dbReference type="Proteomes" id="UP000008672">
    <property type="component" value="Unassembled WGS sequence"/>
</dbReference>
<dbReference type="GO" id="GO:0005634">
    <property type="term" value="C:nucleus"/>
    <property type="evidence" value="ECO:0007669"/>
    <property type="project" value="UniProtKB-SubCell"/>
</dbReference>
<dbReference type="eggNOG" id="ENOG502RYVM">
    <property type="taxonomic scope" value="Eukaryota"/>
</dbReference>
<dbReference type="KEGG" id="lcm:102365776"/>
<evidence type="ECO:0000256" key="7">
    <source>
        <dbReference type="ARBA" id="ARBA00023242"/>
    </source>
</evidence>
<evidence type="ECO:0000313" key="14">
    <source>
        <dbReference type="Proteomes" id="UP000008672"/>
    </source>
</evidence>
<gene>
    <name evidence="13" type="primary">LOC102365776</name>
</gene>
<dbReference type="GO" id="GO:0003677">
    <property type="term" value="F:DNA binding"/>
    <property type="evidence" value="ECO:0007669"/>
    <property type="project" value="UniProtKB-UniRule"/>
</dbReference>
<keyword evidence="3 9" id="KW-0863">Zinc-finger</keyword>
<reference evidence="13" key="3">
    <citation type="submission" date="2025-09" db="UniProtKB">
        <authorList>
            <consortium name="Ensembl"/>
        </authorList>
    </citation>
    <scope>IDENTIFICATION</scope>
</reference>
<evidence type="ECO:0000256" key="2">
    <source>
        <dbReference type="ARBA" id="ARBA00022723"/>
    </source>
</evidence>
<dbReference type="GO" id="GO:0008270">
    <property type="term" value="F:zinc ion binding"/>
    <property type="evidence" value="ECO:0007669"/>
    <property type="project" value="UniProtKB-KW"/>
</dbReference>
<dbReference type="GeneID" id="102365776"/>
<reference evidence="13" key="2">
    <citation type="submission" date="2025-08" db="UniProtKB">
        <authorList>
            <consortium name="Ensembl"/>
        </authorList>
    </citation>
    <scope>IDENTIFICATION</scope>
</reference>
<dbReference type="InParanoid" id="H3ANZ4"/>
<evidence type="ECO:0000256" key="5">
    <source>
        <dbReference type="ARBA" id="ARBA00023054"/>
    </source>
</evidence>
<dbReference type="PANTHER" id="PTHR46927">
    <property type="entry name" value="AGAP005574-PA"/>
    <property type="match status" value="1"/>
</dbReference>
<keyword evidence="4" id="KW-0862">Zinc</keyword>
<evidence type="ECO:0000256" key="6">
    <source>
        <dbReference type="ARBA" id="ARBA00023125"/>
    </source>
</evidence>
<evidence type="ECO:0000256" key="10">
    <source>
        <dbReference type="SAM" id="Coils"/>
    </source>
</evidence>
<keyword evidence="6 9" id="KW-0238">DNA-binding</keyword>
<reference evidence="14" key="1">
    <citation type="submission" date="2011-08" db="EMBL/GenBank/DDBJ databases">
        <title>The draft genome of Latimeria chalumnae.</title>
        <authorList>
            <person name="Di Palma F."/>
            <person name="Alfoldi J."/>
            <person name="Johnson J."/>
            <person name="Berlin A."/>
            <person name="Gnerre S."/>
            <person name="Jaffe D."/>
            <person name="MacCallum I."/>
            <person name="Young S."/>
            <person name="Walker B.J."/>
            <person name="Lander E."/>
            <person name="Lindblad-Toh K."/>
        </authorList>
    </citation>
    <scope>NUCLEOTIDE SEQUENCE [LARGE SCALE GENOMIC DNA]</scope>
    <source>
        <strain evidence="14">Wild caught</strain>
    </source>
</reference>
<dbReference type="OMA" id="NMKRDAW"/>